<sequence length="70" mass="7452">MDEAVDHGGGDDVVAEDFTPAAEWFVGRDDQAGPFVAGGHQLEEQVGRFWFEGDVADFVDDQQGVAGQPG</sequence>
<gene>
    <name evidence="1" type="ORF">MAGR_62330</name>
</gene>
<dbReference type="AlphaFoldDB" id="A0A7I9WAR5"/>
<reference evidence="1 2" key="1">
    <citation type="journal article" date="2019" name="Emerg. Microbes Infect.">
        <title>Comprehensive subspecies identification of 175 nontuberculous mycobacteria species based on 7547 genomic profiles.</title>
        <authorList>
            <person name="Matsumoto Y."/>
            <person name="Kinjo T."/>
            <person name="Motooka D."/>
            <person name="Nabeya D."/>
            <person name="Jung N."/>
            <person name="Uechi K."/>
            <person name="Horii T."/>
            <person name="Iida T."/>
            <person name="Fujita J."/>
            <person name="Nakamura S."/>
        </authorList>
    </citation>
    <scope>NUCLEOTIDE SEQUENCE [LARGE SCALE GENOMIC DNA]</scope>
    <source>
        <strain evidence="1 2">JCM 6377</strain>
    </source>
</reference>
<organism evidence="1 2">
    <name type="scientific">Mycolicibacterium agri</name>
    <name type="common">Mycobacterium agri</name>
    <dbReference type="NCBI Taxonomy" id="36811"/>
    <lineage>
        <taxon>Bacteria</taxon>
        <taxon>Bacillati</taxon>
        <taxon>Actinomycetota</taxon>
        <taxon>Actinomycetes</taxon>
        <taxon>Mycobacteriales</taxon>
        <taxon>Mycobacteriaceae</taxon>
        <taxon>Mycolicibacterium</taxon>
    </lineage>
</organism>
<evidence type="ECO:0000313" key="1">
    <source>
        <dbReference type="EMBL" id="GFG54792.1"/>
    </source>
</evidence>
<accession>A0A7I9WAR5</accession>
<evidence type="ECO:0000313" key="2">
    <source>
        <dbReference type="Proteomes" id="UP000465302"/>
    </source>
</evidence>
<protein>
    <submittedName>
        <fullName evidence="1">Uncharacterized protein</fullName>
    </submittedName>
</protein>
<comment type="caution">
    <text evidence="1">The sequence shown here is derived from an EMBL/GenBank/DDBJ whole genome shotgun (WGS) entry which is preliminary data.</text>
</comment>
<proteinExistence type="predicted"/>
<dbReference type="EMBL" id="BLKS01000003">
    <property type="protein sequence ID" value="GFG54792.1"/>
    <property type="molecule type" value="Genomic_DNA"/>
</dbReference>
<name>A0A7I9WAR5_MYCAG</name>
<dbReference type="Proteomes" id="UP000465302">
    <property type="component" value="Unassembled WGS sequence"/>
</dbReference>